<name>A0A0V1M8E7_9BILA</name>
<dbReference type="Proteomes" id="UP000054843">
    <property type="component" value="Unassembled WGS sequence"/>
</dbReference>
<evidence type="ECO:0000256" key="1">
    <source>
        <dbReference type="SAM" id="MobiDB-lite"/>
    </source>
</evidence>
<accession>A0A0V1M8E7</accession>
<feature type="compositionally biased region" description="Low complexity" evidence="1">
    <location>
        <begin position="71"/>
        <end position="80"/>
    </location>
</feature>
<gene>
    <name evidence="2" type="ORF">T10_13459</name>
</gene>
<feature type="compositionally biased region" description="Pro residues" evidence="1">
    <location>
        <begin position="58"/>
        <end position="70"/>
    </location>
</feature>
<proteinExistence type="predicted"/>
<keyword evidence="3" id="KW-1185">Reference proteome</keyword>
<dbReference type="AlphaFoldDB" id="A0A0V1M8E7"/>
<comment type="caution">
    <text evidence="2">The sequence shown here is derived from an EMBL/GenBank/DDBJ whole genome shotgun (WGS) entry which is preliminary data.</text>
</comment>
<protein>
    <submittedName>
        <fullName evidence="2">Uncharacterized protein</fullName>
    </submittedName>
</protein>
<evidence type="ECO:0000313" key="2">
    <source>
        <dbReference type="EMBL" id="KRZ67682.1"/>
    </source>
</evidence>
<sequence length="80" mass="8784">MQFNCKHEKNKKIVTKMYNFKFPEFIQALIRVLGSQHVFQFARLLCISSSATAAVALAPPPPPPPPPPTTTIPVASGCMM</sequence>
<feature type="region of interest" description="Disordered" evidence="1">
    <location>
        <begin position="58"/>
        <end position="80"/>
    </location>
</feature>
<evidence type="ECO:0000313" key="3">
    <source>
        <dbReference type="Proteomes" id="UP000054843"/>
    </source>
</evidence>
<dbReference type="EMBL" id="JYDO01000189">
    <property type="protein sequence ID" value="KRZ67682.1"/>
    <property type="molecule type" value="Genomic_DNA"/>
</dbReference>
<reference evidence="2 3" key="1">
    <citation type="submission" date="2015-01" db="EMBL/GenBank/DDBJ databases">
        <title>Evolution of Trichinella species and genotypes.</title>
        <authorList>
            <person name="Korhonen P.K."/>
            <person name="Edoardo P."/>
            <person name="Giuseppe L.R."/>
            <person name="Gasser R.B."/>
        </authorList>
    </citation>
    <scope>NUCLEOTIDE SEQUENCE [LARGE SCALE GENOMIC DNA]</scope>
    <source>
        <strain evidence="2">ISS1980</strain>
    </source>
</reference>
<organism evidence="2 3">
    <name type="scientific">Trichinella papuae</name>
    <dbReference type="NCBI Taxonomy" id="268474"/>
    <lineage>
        <taxon>Eukaryota</taxon>
        <taxon>Metazoa</taxon>
        <taxon>Ecdysozoa</taxon>
        <taxon>Nematoda</taxon>
        <taxon>Enoplea</taxon>
        <taxon>Dorylaimia</taxon>
        <taxon>Trichinellida</taxon>
        <taxon>Trichinellidae</taxon>
        <taxon>Trichinella</taxon>
    </lineage>
</organism>